<dbReference type="HOGENOM" id="CLU_035730_7_1_1"/>
<dbReference type="OrthoDB" id="5876828at2759"/>
<feature type="domain" description="SCP" evidence="2">
    <location>
        <begin position="21"/>
        <end position="183"/>
    </location>
</feature>
<evidence type="ECO:0000259" key="2">
    <source>
        <dbReference type="SMART" id="SM00198"/>
    </source>
</evidence>
<organism evidence="5">
    <name type="scientific">Caenorhabditis remanei</name>
    <name type="common">Caenorhabditis vulgaris</name>
    <dbReference type="NCBI Taxonomy" id="31234"/>
    <lineage>
        <taxon>Eukaryota</taxon>
        <taxon>Metazoa</taxon>
        <taxon>Ecdysozoa</taxon>
        <taxon>Nematoda</taxon>
        <taxon>Chromadorea</taxon>
        <taxon>Rhabditida</taxon>
        <taxon>Rhabditina</taxon>
        <taxon>Rhabditomorpha</taxon>
        <taxon>Rhabditoidea</taxon>
        <taxon>Rhabditidae</taxon>
        <taxon>Peloderinae</taxon>
        <taxon>Caenorhabditis</taxon>
    </lineage>
</organism>
<dbReference type="RefSeq" id="XP_003116277.1">
    <property type="nucleotide sequence ID" value="XM_003116229.1"/>
</dbReference>
<evidence type="ECO:0000313" key="4">
    <source>
        <dbReference type="EMBL" id="KAF1753685.1"/>
    </source>
</evidence>
<dbReference type="Pfam" id="PF00188">
    <property type="entry name" value="CAP"/>
    <property type="match status" value="1"/>
</dbReference>
<dbReference type="PANTHER" id="PTHR10334">
    <property type="entry name" value="CYSTEINE-RICH SECRETORY PROTEIN-RELATED"/>
    <property type="match status" value="1"/>
</dbReference>
<reference evidence="3" key="1">
    <citation type="submission" date="2007-07" db="EMBL/GenBank/DDBJ databases">
        <title>PCAP assembly of the Caenorhabditis remanei genome.</title>
        <authorList>
            <consortium name="The Caenorhabditis remanei Sequencing Consortium"/>
            <person name="Wilson R.K."/>
        </authorList>
    </citation>
    <scope>NUCLEOTIDE SEQUENCE [LARGE SCALE GENOMIC DNA]</scope>
    <source>
        <strain evidence="3">PB4641</strain>
    </source>
</reference>
<dbReference type="Proteomes" id="UP000008281">
    <property type="component" value="Unassembled WGS sequence"/>
</dbReference>
<dbReference type="InterPro" id="IPR002413">
    <property type="entry name" value="V5_allergen-like"/>
</dbReference>
<dbReference type="PRINTS" id="PR00838">
    <property type="entry name" value="V5ALLERGEN"/>
</dbReference>
<dbReference type="GeneID" id="9818178"/>
<dbReference type="EMBL" id="DS268409">
    <property type="protein sequence ID" value="EFO95173.1"/>
    <property type="molecule type" value="Genomic_DNA"/>
</dbReference>
<dbReference type="OMA" id="DSHNTIR"/>
<dbReference type="eggNOG" id="KOG3017">
    <property type="taxonomic scope" value="Eukaryota"/>
</dbReference>
<dbReference type="SMART" id="SM00198">
    <property type="entry name" value="SCP"/>
    <property type="match status" value="1"/>
</dbReference>
<sequence>MQLLLLCFALFGASYAQFSAAAQADILKAHNSLRSAFAKGTFSAQGVPQLSAANMVKMKWSSRMAASSQAYANSCPDGNSGTDDIGENLFQTWEQVKPTDLNQYGKKAALAWQDEFNQFGISSNLLDQDALDSGIGDATQMIWATTGFVGCGVKNCGPDQDRFDQAFKIVVVCQYMEKGNVVDENIYEVGDTCSACGDFTACEESSGLCV</sequence>
<dbReference type="FunFam" id="3.40.33.10:FF:000013">
    <property type="entry name" value="SCP-Like extracellular protein"/>
    <property type="match status" value="1"/>
</dbReference>
<dbReference type="AlphaFoldDB" id="E3LI49"/>
<dbReference type="PRINTS" id="PR00837">
    <property type="entry name" value="V5TPXLIKE"/>
</dbReference>
<dbReference type="SUPFAM" id="SSF55797">
    <property type="entry name" value="PR-1-like"/>
    <property type="match status" value="1"/>
</dbReference>
<evidence type="ECO:0000313" key="5">
    <source>
        <dbReference type="Proteomes" id="UP000008281"/>
    </source>
</evidence>
<dbReference type="CTD" id="9818178"/>
<dbReference type="InterPro" id="IPR035940">
    <property type="entry name" value="CAP_sf"/>
</dbReference>
<evidence type="ECO:0000313" key="6">
    <source>
        <dbReference type="Proteomes" id="UP000483820"/>
    </source>
</evidence>
<dbReference type="Gene3D" id="3.40.33.10">
    <property type="entry name" value="CAP"/>
    <property type="match status" value="1"/>
</dbReference>
<dbReference type="Proteomes" id="UP000483820">
    <property type="component" value="Chromosome V"/>
</dbReference>
<name>E3LI49_CAERE</name>
<keyword evidence="5" id="KW-1185">Reference proteome</keyword>
<keyword evidence="1" id="KW-0732">Signal</keyword>
<feature type="chain" id="PRO_5015089087" description="SCP domain-containing protein" evidence="1">
    <location>
        <begin position="17"/>
        <end position="210"/>
    </location>
</feature>
<gene>
    <name evidence="3" type="ORF">CRE_08889</name>
    <name evidence="4" type="ORF">GCK72_020242</name>
</gene>
<dbReference type="InterPro" id="IPR014044">
    <property type="entry name" value="CAP_dom"/>
</dbReference>
<accession>E3LI49</accession>
<dbReference type="EMBL" id="WUAV01000005">
    <property type="protein sequence ID" value="KAF1753685.1"/>
    <property type="molecule type" value="Genomic_DNA"/>
</dbReference>
<evidence type="ECO:0000313" key="3">
    <source>
        <dbReference type="EMBL" id="EFO95173.1"/>
    </source>
</evidence>
<dbReference type="STRING" id="31234.E3LI49"/>
<protein>
    <recommendedName>
        <fullName evidence="2">SCP domain-containing protein</fullName>
    </recommendedName>
</protein>
<dbReference type="KEGG" id="crq:GCK72_020242"/>
<feature type="signal peptide" evidence="1">
    <location>
        <begin position="1"/>
        <end position="16"/>
    </location>
</feature>
<reference evidence="4 6" key="2">
    <citation type="submission" date="2019-12" db="EMBL/GenBank/DDBJ databases">
        <title>Chromosome-level assembly of the Caenorhabditis remanei genome.</title>
        <authorList>
            <person name="Teterina A.A."/>
            <person name="Willis J.H."/>
            <person name="Phillips P.C."/>
        </authorList>
    </citation>
    <scope>NUCLEOTIDE SEQUENCE [LARGE SCALE GENOMIC DNA]</scope>
    <source>
        <strain evidence="4 6">PX506</strain>
        <tissue evidence="4">Whole organism</tissue>
    </source>
</reference>
<dbReference type="CDD" id="cd05380">
    <property type="entry name" value="CAP_euk"/>
    <property type="match status" value="1"/>
</dbReference>
<proteinExistence type="predicted"/>
<evidence type="ECO:0000256" key="1">
    <source>
        <dbReference type="SAM" id="SignalP"/>
    </source>
</evidence>
<dbReference type="InterPro" id="IPR001283">
    <property type="entry name" value="CRISP-related"/>
</dbReference>